<keyword evidence="3 5" id="KW-1133">Transmembrane helix</keyword>
<dbReference type="STRING" id="1082931.KKY_794"/>
<dbReference type="KEGG" id="phl:KKY_794"/>
<name>G4RE39_PELHB</name>
<gene>
    <name evidence="6" type="ordered locus">KKY_794</name>
</gene>
<evidence type="ECO:0000256" key="4">
    <source>
        <dbReference type="ARBA" id="ARBA00023136"/>
    </source>
</evidence>
<keyword evidence="4 5" id="KW-0472">Membrane</keyword>
<keyword evidence="2 5" id="KW-0812">Transmembrane</keyword>
<comment type="subcellular location">
    <subcellularLocation>
        <location evidence="1">Endomembrane system</location>
        <topology evidence="1">Multi-pass membrane protein</topology>
    </subcellularLocation>
</comment>
<evidence type="ECO:0000256" key="3">
    <source>
        <dbReference type="ARBA" id="ARBA00022989"/>
    </source>
</evidence>
<accession>G4RE39</accession>
<reference evidence="6 7" key="1">
    <citation type="journal article" date="2012" name="J. Bacteriol.">
        <title>Complete genome sequence of Pelagibacterium halotolerans B2T.</title>
        <authorList>
            <person name="Huo Y.Y."/>
            <person name="Cheng H."/>
            <person name="Han X.F."/>
            <person name="Jiang X.W."/>
            <person name="Sun C."/>
            <person name="Zhang X.Q."/>
            <person name="Zhu X.F."/>
            <person name="Liu Y.F."/>
            <person name="Li P.F."/>
            <person name="Ni P.X."/>
            <person name="Wu M."/>
        </authorList>
    </citation>
    <scope>NUCLEOTIDE SEQUENCE [LARGE SCALE GENOMIC DNA]</scope>
    <source>
        <strain evidence="7">DSM 22347 / JCM 15775 / CGMCC 1.7692 / B2</strain>
    </source>
</reference>
<dbReference type="Gene3D" id="1.20.120.1630">
    <property type="match status" value="1"/>
</dbReference>
<evidence type="ECO:0008006" key="8">
    <source>
        <dbReference type="Google" id="ProtNLM"/>
    </source>
</evidence>
<dbReference type="GO" id="GO:0012505">
    <property type="term" value="C:endomembrane system"/>
    <property type="evidence" value="ECO:0007669"/>
    <property type="project" value="UniProtKB-SubCell"/>
</dbReference>
<evidence type="ECO:0000256" key="2">
    <source>
        <dbReference type="ARBA" id="ARBA00022692"/>
    </source>
</evidence>
<evidence type="ECO:0000313" key="7">
    <source>
        <dbReference type="Proteomes" id="UP000008850"/>
    </source>
</evidence>
<feature type="transmembrane region" description="Helical" evidence="5">
    <location>
        <begin position="48"/>
        <end position="69"/>
    </location>
</feature>
<feature type="transmembrane region" description="Helical" evidence="5">
    <location>
        <begin position="20"/>
        <end position="39"/>
    </location>
</feature>
<dbReference type="RefSeq" id="WP_014129982.1">
    <property type="nucleotide sequence ID" value="NC_016078.1"/>
</dbReference>
<dbReference type="Proteomes" id="UP000008850">
    <property type="component" value="Chromosome"/>
</dbReference>
<dbReference type="HOGENOM" id="CLU_065200_4_0_5"/>
<dbReference type="AlphaFoldDB" id="G4RE39"/>
<dbReference type="PANTHER" id="PTHR43847">
    <property type="entry name" value="BLL3993 PROTEIN"/>
    <property type="match status" value="1"/>
</dbReference>
<proteinExistence type="predicted"/>
<protein>
    <recommendedName>
        <fullName evidence="8">Isoprenylcysteine carboxyl methyltransferase</fullName>
    </recommendedName>
</protein>
<dbReference type="PANTHER" id="PTHR43847:SF1">
    <property type="entry name" value="BLL3993 PROTEIN"/>
    <property type="match status" value="1"/>
</dbReference>
<dbReference type="InterPro" id="IPR052527">
    <property type="entry name" value="Metal_cation-efflux_comp"/>
</dbReference>
<organism evidence="6 7">
    <name type="scientific">Pelagibacterium halotolerans (strain DSM 22347 / JCM 15775 / CGMCC 1.7692 / B2)</name>
    <dbReference type="NCBI Taxonomy" id="1082931"/>
    <lineage>
        <taxon>Bacteria</taxon>
        <taxon>Pseudomonadati</taxon>
        <taxon>Pseudomonadota</taxon>
        <taxon>Alphaproteobacteria</taxon>
        <taxon>Hyphomicrobiales</taxon>
        <taxon>Devosiaceae</taxon>
        <taxon>Pelagibacterium</taxon>
    </lineage>
</organism>
<evidence type="ECO:0000256" key="1">
    <source>
        <dbReference type="ARBA" id="ARBA00004127"/>
    </source>
</evidence>
<dbReference type="Pfam" id="PF04191">
    <property type="entry name" value="PEMT"/>
    <property type="match status" value="1"/>
</dbReference>
<dbReference type="EMBL" id="CP003075">
    <property type="protein sequence ID" value="AEQ50833.1"/>
    <property type="molecule type" value="Genomic_DNA"/>
</dbReference>
<feature type="transmembrane region" description="Helical" evidence="5">
    <location>
        <begin position="99"/>
        <end position="129"/>
    </location>
</feature>
<evidence type="ECO:0000256" key="5">
    <source>
        <dbReference type="SAM" id="Phobius"/>
    </source>
</evidence>
<dbReference type="eggNOG" id="COG2020">
    <property type="taxonomic scope" value="Bacteria"/>
</dbReference>
<evidence type="ECO:0000313" key="6">
    <source>
        <dbReference type="EMBL" id="AEQ50833.1"/>
    </source>
</evidence>
<dbReference type="InterPro" id="IPR007318">
    <property type="entry name" value="Phopholipid_MeTrfase"/>
</dbReference>
<keyword evidence="7" id="KW-1185">Reference proteome</keyword>
<sequence length="160" mass="17890">MSDMDRDNPGLPHLPPTYPVGFLVLAIILEFVVPLRFLVAPAVWSPQTLVGGVLLVAGLALDIWAFRLFRAAGTNPEPFKPTTAIVANGPYRFTRNPMYVGFLLSFTGIGLLFALEWALIGLPILWFVLDRVVVRREEAYLARKFGAGYEAFLAKTRRWL</sequence>